<dbReference type="GO" id="GO:0016020">
    <property type="term" value="C:membrane"/>
    <property type="evidence" value="ECO:0007669"/>
    <property type="project" value="UniProtKB-SubCell"/>
</dbReference>
<accession>A0AAU9W2I5</accession>
<keyword evidence="5" id="KW-0472">Membrane</keyword>
<dbReference type="Pfam" id="PF06140">
    <property type="entry name" value="Ifi-6-16"/>
    <property type="match status" value="1"/>
</dbReference>
<evidence type="ECO:0000313" key="8">
    <source>
        <dbReference type="Proteomes" id="UP001159428"/>
    </source>
</evidence>
<dbReference type="PANTHER" id="PTHR16932">
    <property type="entry name" value="INTERFERON ALPHA-INDUCIBLE PROTEIN 27"/>
    <property type="match status" value="1"/>
</dbReference>
<gene>
    <name evidence="7" type="ORF">PMEA_00031156</name>
</gene>
<dbReference type="InterPro" id="IPR038213">
    <property type="entry name" value="IFI6/IFI27-like_sf"/>
</dbReference>
<dbReference type="EMBL" id="CALNXJ010000007">
    <property type="protein sequence ID" value="CAH3044395.1"/>
    <property type="molecule type" value="Genomic_DNA"/>
</dbReference>
<proteinExistence type="inferred from homology"/>
<comment type="caution">
    <text evidence="7">The sequence shown here is derived from an EMBL/GenBank/DDBJ whole genome shotgun (WGS) entry which is preliminary data.</text>
</comment>
<dbReference type="InterPro" id="IPR009311">
    <property type="entry name" value="IFI6/IFI27-like"/>
</dbReference>
<dbReference type="PANTHER" id="PTHR16932:SF18">
    <property type="entry name" value="INTERFERON, ALPHA-INDUCIBLE PROTEIN 27-LIKE 2"/>
    <property type="match status" value="1"/>
</dbReference>
<name>A0AAU9W2I5_9CNID</name>
<evidence type="ECO:0000256" key="4">
    <source>
        <dbReference type="ARBA" id="ARBA00022989"/>
    </source>
</evidence>
<comment type="subcellular location">
    <subcellularLocation>
        <location evidence="1">Membrane</location>
        <topology evidence="1">Multi-pass membrane protein</topology>
    </subcellularLocation>
</comment>
<dbReference type="AlphaFoldDB" id="A0AAU9W2I5"/>
<protein>
    <submittedName>
        <fullName evidence="7">Uncharacterized protein</fullName>
    </submittedName>
</protein>
<dbReference type="Proteomes" id="UP001159428">
    <property type="component" value="Unassembled WGS sequence"/>
</dbReference>
<keyword evidence="4" id="KW-1133">Transmembrane helix</keyword>
<evidence type="ECO:0000313" key="7">
    <source>
        <dbReference type="EMBL" id="CAH3044395.1"/>
    </source>
</evidence>
<keyword evidence="3" id="KW-0812">Transmembrane</keyword>
<evidence type="ECO:0000256" key="3">
    <source>
        <dbReference type="ARBA" id="ARBA00022692"/>
    </source>
</evidence>
<sequence>MKNSTKFCIYLIITCLSPIRAEDDSNKGGWCWKEYTTVGLVGGAAAVVGAPFVLSAAGFTAAGVAAGSVAAGIQSAVYGGAVASGSIFAGLQSAGAAGMGAKAIVALFSSGAAVSTYIKNKVAPCAEGPKCSSDPPHE</sequence>
<keyword evidence="6" id="KW-0732">Signal</keyword>
<organism evidence="7 8">
    <name type="scientific">Pocillopora meandrina</name>
    <dbReference type="NCBI Taxonomy" id="46732"/>
    <lineage>
        <taxon>Eukaryota</taxon>
        <taxon>Metazoa</taxon>
        <taxon>Cnidaria</taxon>
        <taxon>Anthozoa</taxon>
        <taxon>Hexacorallia</taxon>
        <taxon>Scleractinia</taxon>
        <taxon>Astrocoeniina</taxon>
        <taxon>Pocilloporidae</taxon>
        <taxon>Pocillopora</taxon>
    </lineage>
</organism>
<comment type="similarity">
    <text evidence="2">Belongs to the IFI6/IFI27 family.</text>
</comment>
<reference evidence="7 8" key="1">
    <citation type="submission" date="2022-05" db="EMBL/GenBank/DDBJ databases">
        <authorList>
            <consortium name="Genoscope - CEA"/>
            <person name="William W."/>
        </authorList>
    </citation>
    <scope>NUCLEOTIDE SEQUENCE [LARGE SCALE GENOMIC DNA]</scope>
</reference>
<keyword evidence="8" id="KW-1185">Reference proteome</keyword>
<evidence type="ECO:0000256" key="6">
    <source>
        <dbReference type="SAM" id="SignalP"/>
    </source>
</evidence>
<feature type="signal peptide" evidence="6">
    <location>
        <begin position="1"/>
        <end position="21"/>
    </location>
</feature>
<evidence type="ECO:0000256" key="5">
    <source>
        <dbReference type="ARBA" id="ARBA00023136"/>
    </source>
</evidence>
<evidence type="ECO:0000256" key="1">
    <source>
        <dbReference type="ARBA" id="ARBA00004141"/>
    </source>
</evidence>
<evidence type="ECO:0000256" key="2">
    <source>
        <dbReference type="ARBA" id="ARBA00007262"/>
    </source>
</evidence>
<dbReference type="Gene3D" id="6.10.110.10">
    <property type="match status" value="1"/>
</dbReference>
<feature type="chain" id="PRO_5043919756" evidence="6">
    <location>
        <begin position="22"/>
        <end position="138"/>
    </location>
</feature>